<sequence>MPCVEEVWYSFPNYKDSKRIRMSATGCLSPSMISIPPDIVIDGTGQQRDAALDSGEAEVVPADSLPSPMPTPPETAIDSRQQSQDVLRKALEEGELPADLFTADHHWLSVLLSKADISMTIKAAIEEFQHSIQAQVFPQSSIDVMAFSKDEKRQSWHSHCPTIDQLWDQYLEAIKACDDKLDTSFMCKPSGPYGAVLYTQWHYPTFNTKKSHLKFGHVLDTSNNSLALQSEKIGTPSSILCSDMLPIREDAKDPGWETRFPKWKKMAKLSIEFNYTLMRASPIVLLVGSSCLETFDKCLQNDKSISLTKVRLFVPGVFQIQPFFYVAYRKNTQDVQQLIFFVQHSSHFIYAIANIQVKRSDLFTTRAIQRPHRVSPEQRRKNLELARKAQADAGWPSLVKGRQTEKERGYPSLRQGTETQRQNGFPSLVRGRQTNKDRGYPELVKGLQTQRENGFPSLVKGRQVNKERGYPGFAKSREAFKKDGWSNLKAARKASAEQNYPGLVKARQVLKEKGYPNVAKGHQTMAKSGYQGLAKGRQTMAKGGYQNLVKARQVHMEKTAASRLARLRALWESFEVQTLISKPLDFFTEENVKEMYLQYTTFHGWATPPWEDLSGSKRFALTRTLKEISRDFRDFEALWATFQGFEATKKSHYLKRYAIWPWEETSVRSQNPNPAITIFWPGGQAGHPNLKALLNRNEPTGDLSAAGRKRKIAISDATVTETPAKLLKTETEPEPNSDTQADGLGTGLEDSDG</sequence>
<dbReference type="OrthoDB" id="5050747at2759"/>
<keyword evidence="3" id="KW-1185">Reference proteome</keyword>
<evidence type="ECO:0000256" key="1">
    <source>
        <dbReference type="SAM" id="MobiDB-lite"/>
    </source>
</evidence>
<organism evidence="2 3">
    <name type="scientific">Trichoderma citrinoviride</name>
    <dbReference type="NCBI Taxonomy" id="58853"/>
    <lineage>
        <taxon>Eukaryota</taxon>
        <taxon>Fungi</taxon>
        <taxon>Dikarya</taxon>
        <taxon>Ascomycota</taxon>
        <taxon>Pezizomycotina</taxon>
        <taxon>Sordariomycetes</taxon>
        <taxon>Hypocreomycetidae</taxon>
        <taxon>Hypocreales</taxon>
        <taxon>Hypocreaceae</taxon>
        <taxon>Trichoderma</taxon>
    </lineage>
</organism>
<accession>A0A2T4BAJ8</accession>
<feature type="compositionally biased region" description="Polar residues" evidence="1">
    <location>
        <begin position="414"/>
        <end position="425"/>
    </location>
</feature>
<evidence type="ECO:0000313" key="2">
    <source>
        <dbReference type="EMBL" id="PTB66336.1"/>
    </source>
</evidence>
<evidence type="ECO:0000313" key="3">
    <source>
        <dbReference type="Proteomes" id="UP000241546"/>
    </source>
</evidence>
<feature type="region of interest" description="Disordered" evidence="1">
    <location>
        <begin position="61"/>
        <end position="81"/>
    </location>
</feature>
<dbReference type="EMBL" id="KZ680213">
    <property type="protein sequence ID" value="PTB66336.1"/>
    <property type="molecule type" value="Genomic_DNA"/>
</dbReference>
<name>A0A2T4BAJ8_9HYPO</name>
<proteinExistence type="predicted"/>
<protein>
    <submittedName>
        <fullName evidence="2">Uncharacterized protein</fullName>
    </submittedName>
</protein>
<gene>
    <name evidence="2" type="ORF">BBK36DRAFT_1141192</name>
</gene>
<feature type="region of interest" description="Disordered" evidence="1">
    <location>
        <begin position="721"/>
        <end position="753"/>
    </location>
</feature>
<dbReference type="Proteomes" id="UP000241546">
    <property type="component" value="Unassembled WGS sequence"/>
</dbReference>
<feature type="region of interest" description="Disordered" evidence="1">
    <location>
        <begin position="401"/>
        <end position="435"/>
    </location>
</feature>
<reference evidence="3" key="1">
    <citation type="submission" date="2016-07" db="EMBL/GenBank/DDBJ databases">
        <title>Multiple horizontal gene transfer events from other fungi enriched the ability of initially mycotrophic Trichoderma (Ascomycota) to feed on dead plant biomass.</title>
        <authorList>
            <consortium name="DOE Joint Genome Institute"/>
            <person name="Atanasova L."/>
            <person name="Chenthamara K."/>
            <person name="Zhang J."/>
            <person name="Grujic M."/>
            <person name="Henrissat B."/>
            <person name="Kuo A."/>
            <person name="Aerts A."/>
            <person name="Salamov A."/>
            <person name="Lipzen A."/>
            <person name="Labutti K."/>
            <person name="Barry K."/>
            <person name="Miao Y."/>
            <person name="Rahimi M.J."/>
            <person name="Shen Q."/>
            <person name="Grigoriev I.V."/>
            <person name="Kubicek C.P."/>
            <person name="Druzhinina I.S."/>
        </authorList>
    </citation>
    <scope>NUCLEOTIDE SEQUENCE [LARGE SCALE GENOMIC DNA]</scope>
    <source>
        <strain evidence="3">TUCIM 6016</strain>
    </source>
</reference>
<dbReference type="RefSeq" id="XP_024749656.1">
    <property type="nucleotide sequence ID" value="XM_024893435.1"/>
</dbReference>
<dbReference type="AlphaFoldDB" id="A0A2T4BAJ8"/>
<dbReference type="GeneID" id="36601553"/>